<reference evidence="3" key="1">
    <citation type="submission" date="2019-04" db="EMBL/GenBank/DDBJ databases">
        <title>Friends and foes A comparative genomics studyof 23 Aspergillus species from section Flavi.</title>
        <authorList>
            <consortium name="DOE Joint Genome Institute"/>
            <person name="Kjaerbolling I."/>
            <person name="Vesth T."/>
            <person name="Frisvad J.C."/>
            <person name="Nybo J.L."/>
            <person name="Theobald S."/>
            <person name="Kildgaard S."/>
            <person name="Isbrandt T."/>
            <person name="Kuo A."/>
            <person name="Sato A."/>
            <person name="Lyhne E.K."/>
            <person name="Kogle M.E."/>
            <person name="Wiebenga A."/>
            <person name="Kun R.S."/>
            <person name="Lubbers R.J."/>
            <person name="Makela M.R."/>
            <person name="Barry K."/>
            <person name="Chovatia M."/>
            <person name="Clum A."/>
            <person name="Daum C."/>
            <person name="Haridas S."/>
            <person name="He G."/>
            <person name="LaButti K."/>
            <person name="Lipzen A."/>
            <person name="Mondo S."/>
            <person name="Riley R."/>
            <person name="Salamov A."/>
            <person name="Simmons B.A."/>
            <person name="Magnuson J.K."/>
            <person name="Henrissat B."/>
            <person name="Mortensen U.H."/>
            <person name="Larsen T.O."/>
            <person name="Devries R.P."/>
            <person name="Grigoriev I.V."/>
            <person name="Machida M."/>
            <person name="Baker S.E."/>
            <person name="Andersen M.R."/>
        </authorList>
    </citation>
    <scope>NUCLEOTIDE SEQUENCE [LARGE SCALE GENOMIC DNA]</scope>
    <source>
        <strain evidence="3">CBS 130017</strain>
    </source>
</reference>
<feature type="transmembrane region" description="Helical" evidence="1">
    <location>
        <begin position="39"/>
        <end position="63"/>
    </location>
</feature>
<protein>
    <submittedName>
        <fullName evidence="2">Uncharacterized protein</fullName>
    </submittedName>
</protein>
<dbReference type="EMBL" id="ML741815">
    <property type="protein sequence ID" value="KAE8324669.1"/>
    <property type="molecule type" value="Genomic_DNA"/>
</dbReference>
<keyword evidence="1" id="KW-1133">Transmembrane helix</keyword>
<dbReference type="AlphaFoldDB" id="A0A5N6WXR7"/>
<feature type="non-terminal residue" evidence="2">
    <location>
        <position position="94"/>
    </location>
</feature>
<sequence length="94" mass="11384">MKQADRNIKMMIGDFAMPEYGGGHESLRKKRKHLGKYSTFVRIFFLVPNRFLSLCVCFLHVYLEWMGFLLGTFRFLYRVFLVFFPDRVFIFSYF</sequence>
<gene>
    <name evidence="2" type="ORF">BDV39DRAFT_180019</name>
</gene>
<keyword evidence="3" id="KW-1185">Reference proteome</keyword>
<proteinExistence type="predicted"/>
<dbReference type="Proteomes" id="UP000325945">
    <property type="component" value="Unassembled WGS sequence"/>
</dbReference>
<organism evidence="2 3">
    <name type="scientific">Aspergillus sergii</name>
    <dbReference type="NCBI Taxonomy" id="1034303"/>
    <lineage>
        <taxon>Eukaryota</taxon>
        <taxon>Fungi</taxon>
        <taxon>Dikarya</taxon>
        <taxon>Ascomycota</taxon>
        <taxon>Pezizomycotina</taxon>
        <taxon>Eurotiomycetes</taxon>
        <taxon>Eurotiomycetidae</taxon>
        <taxon>Eurotiales</taxon>
        <taxon>Aspergillaceae</taxon>
        <taxon>Aspergillus</taxon>
        <taxon>Aspergillus subgen. Circumdati</taxon>
    </lineage>
</organism>
<name>A0A5N6WXR7_9EURO</name>
<keyword evidence="1" id="KW-0472">Membrane</keyword>
<evidence type="ECO:0000313" key="2">
    <source>
        <dbReference type="EMBL" id="KAE8324669.1"/>
    </source>
</evidence>
<evidence type="ECO:0000256" key="1">
    <source>
        <dbReference type="SAM" id="Phobius"/>
    </source>
</evidence>
<evidence type="ECO:0000313" key="3">
    <source>
        <dbReference type="Proteomes" id="UP000325945"/>
    </source>
</evidence>
<accession>A0A5N6WXR7</accession>
<keyword evidence="1" id="KW-0812">Transmembrane</keyword>
<feature type="transmembrane region" description="Helical" evidence="1">
    <location>
        <begin position="75"/>
        <end position="93"/>
    </location>
</feature>